<evidence type="ECO:0000313" key="3">
    <source>
        <dbReference type="EMBL" id="KFI56592.1"/>
    </source>
</evidence>
<protein>
    <submittedName>
        <fullName evidence="3">Glucan endo-1,3-beta-D-glucosidase</fullName>
    </submittedName>
</protein>
<proteinExistence type="inferred from homology"/>
<dbReference type="Gene3D" id="2.60.120.200">
    <property type="match status" value="1"/>
</dbReference>
<feature type="domain" description="GH16" evidence="2">
    <location>
        <begin position="48"/>
        <end position="313"/>
    </location>
</feature>
<dbReference type="GO" id="GO:0005975">
    <property type="term" value="P:carbohydrate metabolic process"/>
    <property type="evidence" value="ECO:0007669"/>
    <property type="project" value="InterPro"/>
</dbReference>
<evidence type="ECO:0000256" key="1">
    <source>
        <dbReference type="ARBA" id="ARBA00006865"/>
    </source>
</evidence>
<dbReference type="InterPro" id="IPR050546">
    <property type="entry name" value="Glycosyl_Hydrlase_16"/>
</dbReference>
<dbReference type="SUPFAM" id="SSF49899">
    <property type="entry name" value="Concanavalin A-like lectins/glucanases"/>
    <property type="match status" value="1"/>
</dbReference>
<dbReference type="EMBL" id="JGYS01000001">
    <property type="protein sequence ID" value="KFI56592.1"/>
    <property type="molecule type" value="Genomic_DNA"/>
</dbReference>
<sequence>MRILSGRLFDGLTLDNDGVVRGITYDTGRRRLLLDDRLSVPTEMTLAAKYADTSDPGTRWTPAGYRLAWSDEFAQGDTAVWASASPEDAPAYPQLLPPWRTIDGNMIRFHLTDDAGGPPYPGRVRNAGAISSKNGFEYRYGYLETRFRANQSYGGWPSIWMQSDPANPDASARETLELDLMEGDGQGSQATTMHKWCNGYDGLNTLGATDRDHAYITSPSQLIDNMWSVLGLLWTRDLMICYLNGHEYRRFTRSDMPKPVGDTTGDTCWDDPRYLILDYVVHSDAPGVNKTALIDPAHDLLVDYIRIYQDPTDSESGIWLDYKRQ</sequence>
<dbReference type="GO" id="GO:0004553">
    <property type="term" value="F:hydrolase activity, hydrolyzing O-glycosyl compounds"/>
    <property type="evidence" value="ECO:0007669"/>
    <property type="project" value="InterPro"/>
</dbReference>
<accession>A0A087ACU2</accession>
<dbReference type="PROSITE" id="PS51762">
    <property type="entry name" value="GH16_2"/>
    <property type="match status" value="1"/>
</dbReference>
<name>A0A087ACU2_9BIFI</name>
<organism evidence="3 4">
    <name type="scientific">Bifidobacterium callitrichos DSM 23973</name>
    <dbReference type="NCBI Taxonomy" id="1437609"/>
    <lineage>
        <taxon>Bacteria</taxon>
        <taxon>Bacillati</taxon>
        <taxon>Actinomycetota</taxon>
        <taxon>Actinomycetes</taxon>
        <taxon>Bifidobacteriales</taxon>
        <taxon>Bifidobacteriaceae</taxon>
        <taxon>Bifidobacterium</taxon>
    </lineage>
</organism>
<dbReference type="eggNOG" id="COG2273">
    <property type="taxonomic scope" value="Bacteria"/>
</dbReference>
<reference evidence="3 4" key="1">
    <citation type="submission" date="2014-03" db="EMBL/GenBank/DDBJ databases">
        <title>Genomics of Bifidobacteria.</title>
        <authorList>
            <person name="Ventura M."/>
            <person name="Milani C."/>
            <person name="Lugli G.A."/>
        </authorList>
    </citation>
    <scope>NUCLEOTIDE SEQUENCE [LARGE SCALE GENOMIC DNA]</scope>
    <source>
        <strain evidence="3 4">DSM 23973</strain>
    </source>
</reference>
<dbReference type="PANTHER" id="PTHR10963">
    <property type="entry name" value="GLYCOSYL HYDROLASE-RELATED"/>
    <property type="match status" value="1"/>
</dbReference>
<dbReference type="InterPro" id="IPR013320">
    <property type="entry name" value="ConA-like_dom_sf"/>
</dbReference>
<dbReference type="InterPro" id="IPR000757">
    <property type="entry name" value="Beta-glucanase-like"/>
</dbReference>
<comment type="caution">
    <text evidence="3">The sequence shown here is derived from an EMBL/GenBank/DDBJ whole genome shotgun (WGS) entry which is preliminary data.</text>
</comment>
<dbReference type="Proteomes" id="UP000029072">
    <property type="component" value="Unassembled WGS sequence"/>
</dbReference>
<evidence type="ECO:0000313" key="4">
    <source>
        <dbReference type="Proteomes" id="UP000029072"/>
    </source>
</evidence>
<dbReference type="STRING" id="1437609.BCAL_0190"/>
<gene>
    <name evidence="3" type="ORF">BCAL_0190</name>
</gene>
<comment type="similarity">
    <text evidence="1">Belongs to the glycosyl hydrolase 16 family.</text>
</comment>
<dbReference type="PANTHER" id="PTHR10963:SF55">
    <property type="entry name" value="GLYCOSIDE HYDROLASE FAMILY 16 PROTEIN"/>
    <property type="match status" value="1"/>
</dbReference>
<evidence type="ECO:0000259" key="2">
    <source>
        <dbReference type="PROSITE" id="PS51762"/>
    </source>
</evidence>
<dbReference type="AlphaFoldDB" id="A0A087ACU2"/>
<dbReference type="Pfam" id="PF00722">
    <property type="entry name" value="Glyco_hydro_16"/>
    <property type="match status" value="1"/>
</dbReference>